<keyword evidence="2" id="KW-1185">Reference proteome</keyword>
<protein>
    <submittedName>
        <fullName evidence="1">Uncharacterized protein</fullName>
    </submittedName>
</protein>
<evidence type="ECO:0000313" key="2">
    <source>
        <dbReference type="Proteomes" id="UP001218638"/>
    </source>
</evidence>
<dbReference type="RefSeq" id="WP_330927741.1">
    <property type="nucleotide sequence ID" value="NZ_CP119075.1"/>
</dbReference>
<gene>
    <name evidence="1" type="ORF">PXH66_03335</name>
</gene>
<dbReference type="Proteomes" id="UP001218638">
    <property type="component" value="Chromosome"/>
</dbReference>
<dbReference type="KEGG" id="slom:PXH66_03335"/>
<name>A0AAF0I3F3_9BACT</name>
<dbReference type="AlphaFoldDB" id="A0AAF0I3F3"/>
<organism evidence="1 2">
    <name type="scientific">Synoicihabitans lomoniglobus</name>
    <dbReference type="NCBI Taxonomy" id="2909285"/>
    <lineage>
        <taxon>Bacteria</taxon>
        <taxon>Pseudomonadati</taxon>
        <taxon>Verrucomicrobiota</taxon>
        <taxon>Opitutia</taxon>
        <taxon>Opitutales</taxon>
        <taxon>Opitutaceae</taxon>
        <taxon>Synoicihabitans</taxon>
    </lineage>
</organism>
<proteinExistence type="predicted"/>
<dbReference type="EMBL" id="CP119075">
    <property type="protein sequence ID" value="WED65880.1"/>
    <property type="molecule type" value="Genomic_DNA"/>
</dbReference>
<evidence type="ECO:0000313" key="1">
    <source>
        <dbReference type="EMBL" id="WED65880.1"/>
    </source>
</evidence>
<sequence>MSTYEGGALKCPDIAQKAHKLAETLRALADATERGEFAATVNGLHLASRSARVLHGTALEWRRQDNLRHGRINANPLLGGPITELPRINTVVLAGGAPRVGVAEGEKA</sequence>
<reference evidence="1" key="1">
    <citation type="submission" date="2023-03" db="EMBL/GenBank/DDBJ databases">
        <title>Lomoglobus Profundus gen. nov., sp. nov., a novel member of the phylum Verrucomicrobia, isolated from deep-marine sediment of South China Sea.</title>
        <authorList>
            <person name="Ahmad T."/>
            <person name="Ishaq S.E."/>
            <person name="Wang F."/>
        </authorList>
    </citation>
    <scope>NUCLEOTIDE SEQUENCE</scope>
    <source>
        <strain evidence="1">LMO-M01</strain>
    </source>
</reference>
<accession>A0AAF0I3F3</accession>